<gene>
    <name evidence="1" type="ORF">FB380_004810</name>
</gene>
<evidence type="ECO:0000313" key="2">
    <source>
        <dbReference type="Proteomes" id="UP000552836"/>
    </source>
</evidence>
<comment type="caution">
    <text evidence="1">The sequence shown here is derived from an EMBL/GenBank/DDBJ whole genome shotgun (WGS) entry which is preliminary data.</text>
</comment>
<reference evidence="1 2" key="1">
    <citation type="submission" date="2020-02" db="EMBL/GenBank/DDBJ databases">
        <title>Sequencing the genomes of 1000 actinobacteria strains.</title>
        <authorList>
            <person name="Klenk H.-P."/>
        </authorList>
    </citation>
    <scope>NUCLEOTIDE SEQUENCE [LARGE SCALE GENOMIC DNA]</scope>
    <source>
        <strain evidence="1 2">DSM 45201</strain>
    </source>
</reference>
<dbReference type="EMBL" id="JAAMPA010000008">
    <property type="protein sequence ID" value="NIH70299.1"/>
    <property type="molecule type" value="Genomic_DNA"/>
</dbReference>
<dbReference type="Proteomes" id="UP000552836">
    <property type="component" value="Unassembled WGS sequence"/>
</dbReference>
<proteinExistence type="predicted"/>
<evidence type="ECO:0000313" key="1">
    <source>
        <dbReference type="EMBL" id="NIH70299.1"/>
    </source>
</evidence>
<name>A0A846M3T8_9ACTN</name>
<dbReference type="RefSeq" id="WP_166757841.1">
    <property type="nucleotide sequence ID" value="NZ_BAABJU010000039.1"/>
</dbReference>
<dbReference type="AlphaFoldDB" id="A0A846M3T8"/>
<accession>A0A846M3T8</accession>
<organism evidence="1 2">
    <name type="scientific">Modestobacter marinus</name>
    <dbReference type="NCBI Taxonomy" id="477641"/>
    <lineage>
        <taxon>Bacteria</taxon>
        <taxon>Bacillati</taxon>
        <taxon>Actinomycetota</taxon>
        <taxon>Actinomycetes</taxon>
        <taxon>Geodermatophilales</taxon>
        <taxon>Geodermatophilaceae</taxon>
        <taxon>Modestobacter</taxon>
    </lineage>
</organism>
<evidence type="ECO:0008006" key="3">
    <source>
        <dbReference type="Google" id="ProtNLM"/>
    </source>
</evidence>
<protein>
    <recommendedName>
        <fullName evidence="3">Antitoxin Xre/MbcA/ParS-like toxin-binding domain-containing protein</fullName>
    </recommendedName>
</protein>
<sequence length="222" mass="22920">MSSPIVAGLTTLPAGEASKVVHAHPELADAGTSAPLVLAISARDATEAAALSDVMTAAKAALRSSGATLTKVMDALFPAERDFPMPPALLEQVNRNAKARAELADEFGLLSGAEVAELAASTSGNASAMASRWKNEGKVFTVGPTGGQRFPGFQFGKDDGRPLPVIAQVLTVFGDRLSGWELALWFTSSNGWLGGERPVDVLDSDPELVVDAAGHLAAELLG</sequence>